<comment type="catalytic activity">
    <reaction evidence="8">
        <text>L-seryl-[protein] + ATP = O-phospho-L-seryl-[protein] + ADP + H(+)</text>
        <dbReference type="Rhea" id="RHEA:17989"/>
        <dbReference type="Rhea" id="RHEA-COMP:9863"/>
        <dbReference type="Rhea" id="RHEA-COMP:11604"/>
        <dbReference type="ChEBI" id="CHEBI:15378"/>
        <dbReference type="ChEBI" id="CHEBI:29999"/>
        <dbReference type="ChEBI" id="CHEBI:30616"/>
        <dbReference type="ChEBI" id="CHEBI:83421"/>
        <dbReference type="ChEBI" id="CHEBI:456216"/>
        <dbReference type="EC" id="2.7.11.1"/>
    </reaction>
</comment>
<feature type="compositionally biased region" description="Basic residues" evidence="9">
    <location>
        <begin position="412"/>
        <end position="422"/>
    </location>
</feature>
<feature type="region of interest" description="Disordered" evidence="9">
    <location>
        <begin position="190"/>
        <end position="230"/>
    </location>
</feature>
<dbReference type="InterPro" id="IPR011009">
    <property type="entry name" value="Kinase-like_dom_sf"/>
</dbReference>
<name>A0A3M7D8G4_HORWE</name>
<feature type="compositionally biased region" description="Low complexity" evidence="9">
    <location>
        <begin position="201"/>
        <end position="214"/>
    </location>
</feature>
<evidence type="ECO:0000259" key="10">
    <source>
        <dbReference type="PROSITE" id="PS50011"/>
    </source>
</evidence>
<keyword evidence="5" id="KW-0418">Kinase</keyword>
<dbReference type="SMART" id="SM00220">
    <property type="entry name" value="S_TKc"/>
    <property type="match status" value="1"/>
</dbReference>
<dbReference type="InterPro" id="IPR050236">
    <property type="entry name" value="Ser_Thr_kinase_AGC"/>
</dbReference>
<feature type="region of interest" description="Disordered" evidence="9">
    <location>
        <begin position="363"/>
        <end position="429"/>
    </location>
</feature>
<sequence>MHVKITDFGTAKLLADPQKASNGTPDAGDGVPSGDPLGDAEHDRAVSFVGTAEYVSPELLRDKTACRASDLWAFGCIVYQLLAGRPPFKAANEYLTFQKILGLEYTFPDGFPDVARDLVERLLVLEPERRMTVENVKAHPFFEGVQWGSGLWRQKAPRLKSYEPPPREPIKLNGVNNGGAAAGAAAAMGLPRQSSGGMGQSGQQQGQGQTAQQQTRPQLRGVTELPPPSQLDIDWSPVLTHPNERILKLGNLVVFSGPPTSGSPNGGSQPGTPRRLVIAAAGGNDKKAKGEVNLLTGGANWKSYVDSKGLTAWQLDTKDKHFTFEDPRATTSDPAGSKFSTQEWLDSVSQAKELALSQQHNGQYGSYTNDLDHSGVSSPADSIGGDAAMPMERHNLRQTLRKNTGDEEPLKGRKRFSKRHSKSGLAAVF</sequence>
<comment type="catalytic activity">
    <reaction evidence="7">
        <text>L-threonyl-[protein] + ATP = O-phospho-L-threonyl-[protein] + ADP + H(+)</text>
        <dbReference type="Rhea" id="RHEA:46608"/>
        <dbReference type="Rhea" id="RHEA-COMP:11060"/>
        <dbReference type="Rhea" id="RHEA-COMP:11605"/>
        <dbReference type="ChEBI" id="CHEBI:15378"/>
        <dbReference type="ChEBI" id="CHEBI:30013"/>
        <dbReference type="ChEBI" id="CHEBI:30616"/>
        <dbReference type="ChEBI" id="CHEBI:61977"/>
        <dbReference type="ChEBI" id="CHEBI:456216"/>
        <dbReference type="EC" id="2.7.11.1"/>
    </reaction>
</comment>
<organism evidence="11 12">
    <name type="scientific">Hortaea werneckii</name>
    <name type="common">Black yeast</name>
    <name type="synonym">Cladosporium werneckii</name>
    <dbReference type="NCBI Taxonomy" id="91943"/>
    <lineage>
        <taxon>Eukaryota</taxon>
        <taxon>Fungi</taxon>
        <taxon>Dikarya</taxon>
        <taxon>Ascomycota</taxon>
        <taxon>Pezizomycotina</taxon>
        <taxon>Dothideomycetes</taxon>
        <taxon>Dothideomycetidae</taxon>
        <taxon>Mycosphaerellales</taxon>
        <taxon>Teratosphaeriaceae</taxon>
        <taxon>Hortaea</taxon>
    </lineage>
</organism>
<dbReference type="Pfam" id="PF00069">
    <property type="entry name" value="Pkinase"/>
    <property type="match status" value="1"/>
</dbReference>
<evidence type="ECO:0000256" key="7">
    <source>
        <dbReference type="ARBA" id="ARBA00047899"/>
    </source>
</evidence>
<keyword evidence="6" id="KW-0067">ATP-binding</keyword>
<dbReference type="GO" id="GO:0004674">
    <property type="term" value="F:protein serine/threonine kinase activity"/>
    <property type="evidence" value="ECO:0007669"/>
    <property type="project" value="UniProtKB-KW"/>
</dbReference>
<evidence type="ECO:0000256" key="1">
    <source>
        <dbReference type="ARBA" id="ARBA00012513"/>
    </source>
</evidence>
<proteinExistence type="predicted"/>
<dbReference type="GO" id="GO:0005524">
    <property type="term" value="F:ATP binding"/>
    <property type="evidence" value="ECO:0007669"/>
    <property type="project" value="UniProtKB-KW"/>
</dbReference>
<dbReference type="OrthoDB" id="347657at2759"/>
<evidence type="ECO:0000256" key="2">
    <source>
        <dbReference type="ARBA" id="ARBA00022527"/>
    </source>
</evidence>
<dbReference type="Gene3D" id="1.10.510.10">
    <property type="entry name" value="Transferase(Phosphotransferase) domain 1"/>
    <property type="match status" value="1"/>
</dbReference>
<evidence type="ECO:0000256" key="4">
    <source>
        <dbReference type="ARBA" id="ARBA00022741"/>
    </source>
</evidence>
<dbReference type="EMBL" id="QWIN01000060">
    <property type="protein sequence ID" value="RMY60601.1"/>
    <property type="molecule type" value="Genomic_DNA"/>
</dbReference>
<keyword evidence="2" id="KW-0723">Serine/threonine-protein kinase</keyword>
<protein>
    <recommendedName>
        <fullName evidence="1">non-specific serine/threonine protein kinase</fullName>
        <ecNumber evidence="1">2.7.11.1</ecNumber>
    </recommendedName>
</protein>
<dbReference type="AlphaFoldDB" id="A0A3M7D8G4"/>
<feature type="compositionally biased region" description="Polar residues" evidence="9">
    <location>
        <begin position="363"/>
        <end position="380"/>
    </location>
</feature>
<dbReference type="PROSITE" id="PS50011">
    <property type="entry name" value="PROTEIN_KINASE_DOM"/>
    <property type="match status" value="1"/>
</dbReference>
<keyword evidence="3" id="KW-0808">Transferase</keyword>
<comment type="caution">
    <text evidence="11">The sequence shown here is derived from an EMBL/GenBank/DDBJ whole genome shotgun (WGS) entry which is preliminary data.</text>
</comment>
<feature type="region of interest" description="Disordered" evidence="9">
    <location>
        <begin position="16"/>
        <end position="37"/>
    </location>
</feature>
<dbReference type="SUPFAM" id="SSF56112">
    <property type="entry name" value="Protein kinase-like (PK-like)"/>
    <property type="match status" value="1"/>
</dbReference>
<dbReference type="Proteomes" id="UP000270230">
    <property type="component" value="Unassembled WGS sequence"/>
</dbReference>
<gene>
    <name evidence="11" type="ORF">D0865_01454</name>
</gene>
<dbReference type="PANTHER" id="PTHR24356:SF163">
    <property type="entry name" value="3-PHOSPHOINOSITIDE-DEPENDENT PROTEIN KINASE 1-RELATED"/>
    <property type="match status" value="1"/>
</dbReference>
<evidence type="ECO:0000256" key="5">
    <source>
        <dbReference type="ARBA" id="ARBA00022777"/>
    </source>
</evidence>
<evidence type="ECO:0000256" key="6">
    <source>
        <dbReference type="ARBA" id="ARBA00022840"/>
    </source>
</evidence>
<feature type="domain" description="Protein kinase" evidence="10">
    <location>
        <begin position="1"/>
        <end position="142"/>
    </location>
</feature>
<accession>A0A3M7D8G4</accession>
<evidence type="ECO:0000256" key="3">
    <source>
        <dbReference type="ARBA" id="ARBA00022679"/>
    </source>
</evidence>
<keyword evidence="4" id="KW-0547">Nucleotide-binding</keyword>
<evidence type="ECO:0000256" key="8">
    <source>
        <dbReference type="ARBA" id="ARBA00048679"/>
    </source>
</evidence>
<evidence type="ECO:0000313" key="12">
    <source>
        <dbReference type="Proteomes" id="UP000270230"/>
    </source>
</evidence>
<evidence type="ECO:0000256" key="9">
    <source>
        <dbReference type="SAM" id="MobiDB-lite"/>
    </source>
</evidence>
<dbReference type="InterPro" id="IPR000719">
    <property type="entry name" value="Prot_kinase_dom"/>
</dbReference>
<reference evidence="11 12" key="1">
    <citation type="journal article" date="2018" name="BMC Genomics">
        <title>Genomic evidence for intraspecific hybridization in a clonal and extremely halotolerant yeast.</title>
        <authorList>
            <person name="Gostincar C."/>
            <person name="Stajich J.E."/>
            <person name="Zupancic J."/>
            <person name="Zalar P."/>
            <person name="Gunde-Cimerman N."/>
        </authorList>
    </citation>
    <scope>NUCLEOTIDE SEQUENCE [LARGE SCALE GENOMIC DNA]</scope>
    <source>
        <strain evidence="11 12">EXF-151</strain>
    </source>
</reference>
<evidence type="ECO:0000313" key="11">
    <source>
        <dbReference type="EMBL" id="RMY60601.1"/>
    </source>
</evidence>
<dbReference type="GO" id="GO:0035556">
    <property type="term" value="P:intracellular signal transduction"/>
    <property type="evidence" value="ECO:0007669"/>
    <property type="project" value="TreeGrafter"/>
</dbReference>
<dbReference type="PANTHER" id="PTHR24356">
    <property type="entry name" value="SERINE/THREONINE-PROTEIN KINASE"/>
    <property type="match status" value="1"/>
</dbReference>
<dbReference type="EC" id="2.7.11.1" evidence="1"/>